<keyword evidence="3 7" id="KW-0813">Transport</keyword>
<dbReference type="InterPro" id="IPR008883">
    <property type="entry name" value="UEV_N"/>
</dbReference>
<sequence length="725" mass="78503">MGDHPITANRGPSLPPDLSGDNSSSKASIVSICDNEVNYAVRCTAESAPPPVTCGPTAPVLTVTEGITDFAFATETAAAGTSYSLSASCTLNGYAYVTCGAAFGVSAEGRKIHSTRTTVVKSIALGTQIDPLNITAGATKLTGSTGSDGEYSDAQRAYADAARTLSTHPTLGPRTEVYTHENGSSALLLTLSGTLPVSFRGSEYRFPVKIWFPQFYPQEAPMVYVTPGRDMLIRPGQHVGVDGRVYHPYLRDWSSMWDRASIVEFLSYLQQVFSKEPPVISKAQQQQYYQRPTPQSPGQKATGASPAPPQLPPKQRPGSVQPVEMPSTSTPPPRPPKPGEDPSNAYPQRTASRNVSREGPPLPPLPAQRHPSQYHVPSPQHQNGYAHPTRPPSQMPPSQTPTYQHSKPPVPPIPQAQHQQYQQVRANHDRSPVSPISPSSAYTQDGRYSQAPPLPFNQQLHLQHQQPAPPAMPSYRQDQPPYQPHYQQPMAAASHPPYTQPTPYPIQSGPHQMQAQPARPAPPPDLLSDPFDVALPGPGASGPQAPAPPIPPNPEKEHLLQALSTSLTQQAQHKIKQNLSALAPLQAQQAALQTAYQRLEAEIRQLQHLSTTLDANEAILRQNMQDCDKTIAGARTMQQPPIDEVLVAPTLVANQLWVLCAEEAACREAMYVLQKAVDRGRVSGADFVRQMRGLGRECFLKMVLARKCARGLGLEVGGEVGGLEM</sequence>
<evidence type="ECO:0000259" key="11">
    <source>
        <dbReference type="PROSITE" id="PS51322"/>
    </source>
</evidence>
<dbReference type="Gene3D" id="3.10.110.10">
    <property type="entry name" value="Ubiquitin Conjugating Enzyme"/>
    <property type="match status" value="1"/>
</dbReference>
<feature type="compositionally biased region" description="Pro residues" evidence="9">
    <location>
        <begin position="306"/>
        <end position="315"/>
    </location>
</feature>
<gene>
    <name evidence="12" type="ORF">B0A50_07954</name>
</gene>
<proteinExistence type="inferred from homology"/>
<dbReference type="InterPro" id="IPR052070">
    <property type="entry name" value="ESCRT-I_UEV_domain"/>
</dbReference>
<dbReference type="GO" id="GO:0072666">
    <property type="term" value="P:establishment of protein localization to vacuole"/>
    <property type="evidence" value="ECO:0007669"/>
    <property type="project" value="UniProtKB-ARBA"/>
</dbReference>
<keyword evidence="5 7" id="KW-0653">Protein transport</keyword>
<dbReference type="PANTHER" id="PTHR23306:SF3">
    <property type="entry name" value="TUMOR SUPPRESSOR PROTEIN 101"/>
    <property type="match status" value="1"/>
</dbReference>
<feature type="coiled-coil region" evidence="8">
    <location>
        <begin position="582"/>
        <end position="616"/>
    </location>
</feature>
<evidence type="ECO:0000313" key="12">
    <source>
        <dbReference type="EMBL" id="TKA22489.1"/>
    </source>
</evidence>
<keyword evidence="6 8" id="KW-0175">Coiled coil</keyword>
<comment type="caution">
    <text evidence="12">The sequence shown here is derived from an EMBL/GenBank/DDBJ whole genome shotgun (WGS) entry which is preliminary data.</text>
</comment>
<evidence type="ECO:0000256" key="2">
    <source>
        <dbReference type="ARBA" id="ARBA00009594"/>
    </source>
</evidence>
<dbReference type="GO" id="GO:0043130">
    <property type="term" value="F:ubiquitin binding"/>
    <property type="evidence" value="ECO:0007669"/>
    <property type="project" value="TreeGrafter"/>
</dbReference>
<dbReference type="OrthoDB" id="306304at2759"/>
<feature type="compositionally biased region" description="Polar residues" evidence="9">
    <location>
        <begin position="345"/>
        <end position="354"/>
    </location>
</feature>
<evidence type="ECO:0000256" key="3">
    <source>
        <dbReference type="ARBA" id="ARBA00022448"/>
    </source>
</evidence>
<feature type="compositionally biased region" description="Low complexity" evidence="9">
    <location>
        <begin position="505"/>
        <end position="518"/>
    </location>
</feature>
<dbReference type="SUPFAM" id="SSF140111">
    <property type="entry name" value="Endosomal sorting complex assembly domain"/>
    <property type="match status" value="1"/>
</dbReference>
<organism evidence="12 13">
    <name type="scientific">Salinomyces thailandicus</name>
    <dbReference type="NCBI Taxonomy" id="706561"/>
    <lineage>
        <taxon>Eukaryota</taxon>
        <taxon>Fungi</taxon>
        <taxon>Dikarya</taxon>
        <taxon>Ascomycota</taxon>
        <taxon>Pezizomycotina</taxon>
        <taxon>Dothideomycetes</taxon>
        <taxon>Dothideomycetidae</taxon>
        <taxon>Mycosphaerellales</taxon>
        <taxon>Teratosphaeriaceae</taxon>
        <taxon>Salinomyces</taxon>
    </lineage>
</organism>
<feature type="compositionally biased region" description="Pro residues" evidence="9">
    <location>
        <begin position="389"/>
        <end position="399"/>
    </location>
</feature>
<reference evidence="12 13" key="1">
    <citation type="submission" date="2017-03" db="EMBL/GenBank/DDBJ databases">
        <title>Genomes of endolithic fungi from Antarctica.</title>
        <authorList>
            <person name="Coleine C."/>
            <person name="Masonjones S."/>
            <person name="Stajich J.E."/>
        </authorList>
    </citation>
    <scope>NUCLEOTIDE SEQUENCE [LARGE SCALE GENOMIC DNA]</scope>
    <source>
        <strain evidence="12 13">CCFEE 6315</strain>
    </source>
</reference>
<dbReference type="GO" id="GO:0043162">
    <property type="term" value="P:ubiquitin-dependent protein catabolic process via the multivesicular body sorting pathway"/>
    <property type="evidence" value="ECO:0007669"/>
    <property type="project" value="UniProtKB-ARBA"/>
</dbReference>
<evidence type="ECO:0000256" key="6">
    <source>
        <dbReference type="ARBA" id="ARBA00023054"/>
    </source>
</evidence>
<comment type="similarity">
    <text evidence="2">Belongs to the ubiquitin-conjugating enzyme family. UEV subfamily.</text>
</comment>
<feature type="domain" description="UEV" evidence="11">
    <location>
        <begin position="138"/>
        <end position="283"/>
    </location>
</feature>
<evidence type="ECO:0000256" key="8">
    <source>
        <dbReference type="SAM" id="Coils"/>
    </source>
</evidence>
<evidence type="ECO:0000256" key="7">
    <source>
        <dbReference type="PROSITE-ProRule" id="PRU00644"/>
    </source>
</evidence>
<dbReference type="InterPro" id="IPR037202">
    <property type="entry name" value="ESCRT_assembly_dom"/>
</dbReference>
<feature type="domain" description="SB" evidence="10">
    <location>
        <begin position="650"/>
        <end position="718"/>
    </location>
</feature>
<dbReference type="Proteomes" id="UP000308549">
    <property type="component" value="Unassembled WGS sequence"/>
</dbReference>
<comment type="subcellular location">
    <subcellularLocation>
        <location evidence="1">Endosome</location>
    </subcellularLocation>
</comment>
<dbReference type="CDD" id="cd11685">
    <property type="entry name" value="UEV_TSG101-like"/>
    <property type="match status" value="1"/>
</dbReference>
<name>A0A4V5N367_9PEZI</name>
<dbReference type="Gene3D" id="6.10.140.820">
    <property type="match status" value="1"/>
</dbReference>
<dbReference type="PROSITE" id="PS51312">
    <property type="entry name" value="SB"/>
    <property type="match status" value="1"/>
</dbReference>
<evidence type="ECO:0000256" key="1">
    <source>
        <dbReference type="ARBA" id="ARBA00004177"/>
    </source>
</evidence>
<dbReference type="SUPFAM" id="SSF54495">
    <property type="entry name" value="UBC-like"/>
    <property type="match status" value="1"/>
</dbReference>
<dbReference type="PANTHER" id="PTHR23306">
    <property type="entry name" value="TUMOR SUSCEPTIBILITY GENE 101 PROTEIN-RELATED"/>
    <property type="match status" value="1"/>
</dbReference>
<dbReference type="EMBL" id="NAJL01000073">
    <property type="protein sequence ID" value="TKA22489.1"/>
    <property type="molecule type" value="Genomic_DNA"/>
</dbReference>
<keyword evidence="13" id="KW-1185">Reference proteome</keyword>
<evidence type="ECO:0000256" key="5">
    <source>
        <dbReference type="ARBA" id="ARBA00022927"/>
    </source>
</evidence>
<evidence type="ECO:0000256" key="9">
    <source>
        <dbReference type="SAM" id="MobiDB-lite"/>
    </source>
</evidence>
<accession>A0A4V5N367</accession>
<dbReference type="AlphaFoldDB" id="A0A4V5N367"/>
<dbReference type="InterPro" id="IPR016135">
    <property type="entry name" value="UBQ-conjugating_enzyme/RWD"/>
</dbReference>
<evidence type="ECO:0000313" key="13">
    <source>
        <dbReference type="Proteomes" id="UP000308549"/>
    </source>
</evidence>
<feature type="region of interest" description="Disordered" evidence="9">
    <location>
        <begin position="1"/>
        <end position="23"/>
    </location>
</feature>
<protein>
    <submittedName>
        <fullName evidence="12">Uncharacterized protein</fullName>
    </submittedName>
</protein>
<feature type="compositionally biased region" description="Polar residues" evidence="9">
    <location>
        <begin position="434"/>
        <end position="447"/>
    </location>
</feature>
<dbReference type="Pfam" id="PF09454">
    <property type="entry name" value="Vps23_core"/>
    <property type="match status" value="1"/>
</dbReference>
<evidence type="ECO:0000256" key="4">
    <source>
        <dbReference type="ARBA" id="ARBA00022753"/>
    </source>
</evidence>
<evidence type="ECO:0000259" key="10">
    <source>
        <dbReference type="PROSITE" id="PS51312"/>
    </source>
</evidence>
<dbReference type="GO" id="GO:0000813">
    <property type="term" value="C:ESCRT I complex"/>
    <property type="evidence" value="ECO:0007669"/>
    <property type="project" value="TreeGrafter"/>
</dbReference>
<dbReference type="Pfam" id="PF05743">
    <property type="entry name" value="UEV"/>
    <property type="match status" value="1"/>
</dbReference>
<dbReference type="GO" id="GO:0006886">
    <property type="term" value="P:intracellular protein transport"/>
    <property type="evidence" value="ECO:0007669"/>
    <property type="project" value="UniProtKB-ARBA"/>
</dbReference>
<keyword evidence="4" id="KW-0967">Endosome</keyword>
<feature type="region of interest" description="Disordered" evidence="9">
    <location>
        <begin position="283"/>
        <end position="556"/>
    </location>
</feature>
<feature type="compositionally biased region" description="Low complexity" evidence="9">
    <location>
        <begin position="456"/>
        <end position="466"/>
    </location>
</feature>
<dbReference type="InterPro" id="IPR017916">
    <property type="entry name" value="SB_dom"/>
</dbReference>
<dbReference type="PROSITE" id="PS51322">
    <property type="entry name" value="UEV"/>
    <property type="match status" value="1"/>
</dbReference>